<reference evidence="8" key="2">
    <citation type="submission" date="2020-11" db="EMBL/GenBank/DDBJ databases">
        <authorList>
            <consortium name="DOE Joint Genome Institute"/>
            <person name="Kuo A."/>
            <person name="Miyauchi S."/>
            <person name="Kiss E."/>
            <person name="Drula E."/>
            <person name="Kohler A."/>
            <person name="Sanchez-Garcia M."/>
            <person name="Andreopoulos B."/>
            <person name="Barry K.W."/>
            <person name="Bonito G."/>
            <person name="Buee M."/>
            <person name="Carver A."/>
            <person name="Chen C."/>
            <person name="Cichocki N."/>
            <person name="Clum A."/>
            <person name="Culley D."/>
            <person name="Crous P.W."/>
            <person name="Fauchery L."/>
            <person name="Girlanda M."/>
            <person name="Hayes R."/>
            <person name="Keri Z."/>
            <person name="Labutti K."/>
            <person name="Lipzen A."/>
            <person name="Lombard V."/>
            <person name="Magnuson J."/>
            <person name="Maillard F."/>
            <person name="Morin E."/>
            <person name="Murat C."/>
            <person name="Nolan M."/>
            <person name="Ohm R."/>
            <person name="Pangilinan J."/>
            <person name="Pereira M."/>
            <person name="Perotto S."/>
            <person name="Peter M."/>
            <person name="Riley R."/>
            <person name="Sitrit Y."/>
            <person name="Stielow B."/>
            <person name="Szollosi G."/>
            <person name="Zifcakova L."/>
            <person name="Stursova M."/>
            <person name="Spatafora J.W."/>
            <person name="Tedersoo L."/>
            <person name="Vaario L.-M."/>
            <person name="Yamada A."/>
            <person name="Yan M."/>
            <person name="Wang P."/>
            <person name="Xu J."/>
            <person name="Bruns T."/>
            <person name="Baldrian P."/>
            <person name="Vilgalys R."/>
            <person name="Henrissat B."/>
            <person name="Grigoriev I.V."/>
            <person name="Hibbett D."/>
            <person name="Nagy L.G."/>
            <person name="Martin F.M."/>
        </authorList>
    </citation>
    <scope>NUCLEOTIDE SEQUENCE</scope>
    <source>
        <strain evidence="8">UH-Tt-Lm1</strain>
    </source>
</reference>
<accession>A0A9P6LBL2</accession>
<proteinExistence type="predicted"/>
<feature type="transmembrane region" description="Helical" evidence="5">
    <location>
        <begin position="21"/>
        <end position="46"/>
    </location>
</feature>
<evidence type="ECO:0000256" key="1">
    <source>
        <dbReference type="ARBA" id="ARBA00004141"/>
    </source>
</evidence>
<dbReference type="EMBL" id="WIUZ02000001">
    <property type="protein sequence ID" value="KAF9792510.1"/>
    <property type="molecule type" value="Genomic_DNA"/>
</dbReference>
<protein>
    <submittedName>
        <fullName evidence="8">Fusaric acid resistance protein-like-domain-containing protein</fullName>
    </submittedName>
</protein>
<evidence type="ECO:0000256" key="3">
    <source>
        <dbReference type="ARBA" id="ARBA00022989"/>
    </source>
</evidence>
<feature type="transmembrane region" description="Helical" evidence="5">
    <location>
        <begin position="82"/>
        <end position="104"/>
    </location>
</feature>
<organism evidence="8 9">
    <name type="scientific">Thelephora terrestris</name>
    <dbReference type="NCBI Taxonomy" id="56493"/>
    <lineage>
        <taxon>Eukaryota</taxon>
        <taxon>Fungi</taxon>
        <taxon>Dikarya</taxon>
        <taxon>Basidiomycota</taxon>
        <taxon>Agaricomycotina</taxon>
        <taxon>Agaricomycetes</taxon>
        <taxon>Thelephorales</taxon>
        <taxon>Thelephoraceae</taxon>
        <taxon>Thelephora</taxon>
    </lineage>
</organism>
<dbReference type="GO" id="GO:0016020">
    <property type="term" value="C:membrane"/>
    <property type="evidence" value="ECO:0007669"/>
    <property type="project" value="UniProtKB-SubCell"/>
</dbReference>
<evidence type="ECO:0000256" key="2">
    <source>
        <dbReference type="ARBA" id="ARBA00022692"/>
    </source>
</evidence>
<name>A0A9P6LBL2_9AGAM</name>
<dbReference type="PANTHER" id="PTHR47804">
    <property type="entry name" value="60S RIBOSOMAL PROTEIN L19"/>
    <property type="match status" value="1"/>
</dbReference>
<keyword evidence="4 5" id="KW-0472">Membrane</keyword>
<evidence type="ECO:0000256" key="4">
    <source>
        <dbReference type="ARBA" id="ARBA00023136"/>
    </source>
</evidence>
<dbReference type="InterPro" id="IPR052430">
    <property type="entry name" value="IVT-Associated"/>
</dbReference>
<comment type="subcellular location">
    <subcellularLocation>
        <location evidence="1">Membrane</location>
        <topology evidence="1">Multi-pass membrane protein</topology>
    </subcellularLocation>
</comment>
<dbReference type="InterPro" id="IPR049453">
    <property type="entry name" value="Memb_transporter_dom"/>
</dbReference>
<feature type="transmembrane region" description="Helical" evidence="5">
    <location>
        <begin position="139"/>
        <end position="158"/>
    </location>
</feature>
<dbReference type="PRINTS" id="PR02047">
    <property type="entry name" value="BREFELDNASP4"/>
</dbReference>
<gene>
    <name evidence="8" type="ORF">BJ322DRAFT_1151793</name>
</gene>
<dbReference type="PANTHER" id="PTHR47804:SF1">
    <property type="entry name" value="DUF2421 DOMAIN-CONTAINING PROTEIN"/>
    <property type="match status" value="1"/>
</dbReference>
<dbReference type="OrthoDB" id="68611at2759"/>
<feature type="transmembrane region" description="Helical" evidence="5">
    <location>
        <begin position="164"/>
        <end position="187"/>
    </location>
</feature>
<dbReference type="Proteomes" id="UP000736335">
    <property type="component" value="Unassembled WGS sequence"/>
</dbReference>
<feature type="transmembrane region" description="Helical" evidence="5">
    <location>
        <begin position="656"/>
        <end position="673"/>
    </location>
</feature>
<feature type="transmembrane region" description="Helical" evidence="5">
    <location>
        <begin position="680"/>
        <end position="698"/>
    </location>
</feature>
<feature type="non-terminal residue" evidence="8">
    <location>
        <position position="998"/>
    </location>
</feature>
<evidence type="ECO:0000313" key="8">
    <source>
        <dbReference type="EMBL" id="KAF9792510.1"/>
    </source>
</evidence>
<keyword evidence="9" id="KW-1185">Reference proteome</keyword>
<dbReference type="InterPro" id="IPR018820">
    <property type="entry name" value="BRE4-related_DUF2421"/>
</dbReference>
<evidence type="ECO:0000313" key="9">
    <source>
        <dbReference type="Proteomes" id="UP000736335"/>
    </source>
</evidence>
<dbReference type="Pfam" id="PF10334">
    <property type="entry name" value="BRE4"/>
    <property type="match status" value="1"/>
</dbReference>
<feature type="transmembrane region" description="Helical" evidence="5">
    <location>
        <begin position="110"/>
        <end position="132"/>
    </location>
</feature>
<comment type="caution">
    <text evidence="8">The sequence shown here is derived from an EMBL/GenBank/DDBJ whole genome shotgun (WGS) entry which is preliminary data.</text>
</comment>
<evidence type="ECO:0000259" key="7">
    <source>
        <dbReference type="Pfam" id="PF13515"/>
    </source>
</evidence>
<feature type="domain" description="Integral membrane bound transporter" evidence="7">
    <location>
        <begin position="602"/>
        <end position="725"/>
    </location>
</feature>
<feature type="transmembrane region" description="Helical" evidence="5">
    <location>
        <begin position="52"/>
        <end position="70"/>
    </location>
</feature>
<sequence>RWYSRWKPPSLSPLHRKILKCAVAYFIGSLFTFNPTLSGLITSVISTGDESAPSQSGHMVATVTVYFNPAKTIGGMFEADKYCLLGVLFAGLISLSSMSTYWTLEEYEGLDWLADTLALLLIGIGICALAWTKSWMNRPSFNTACSMTSIILFIVVVREGGLETLLQVSFIILIGSIISNVVCFSLWSQTATKNLQDDMRKNLDSFSTLLSTLVCSFLLEEPPTKSREKLQRAVQNHQTSFTSLKSNLSDAKTEMTSNHASPFDLPKAYEDAVGSMNRLAQHLNGLRSGSNFQYDITKKYYTLQDKSRTGPALVAVPMVTQTNKGKAPATPIGTAEETQLLDAAVDIFGDIVGELGPPLKALSNICITSLKKMKRDDLKAEEFDQLMEDVERALFTFDSTSNQAVVRLYSRRISCSDSYHSLESSIGDNPLLTSGTKHENVFLAYFFIFTLQEFAAELTLLVDAMSRVAACWRAAATRGNWFKRRIRDIELFFRSKVQSWKRQLSAPEKRRRVVRRLSSFVLQNDNGPSRPQVHFPKILPHAPNTVLTPKWSTLSLWGRIKQSLWVIGGRLKEPDVKYAVKVGMATAVLAAPAFIRTTRPIFTEYRGEWALISFFVVMSPTIGGTNFLSVHRILGTLLGAFTAAGIWAAFPESPVILSIFGFFFSIPCFYYIVSKPTYATSARFVLLAYNLVCLYSYNIRDQDEDVIKLALHRSISVTAGVVWAGIVCRYWWPTEARRELSRALGEFCLNIGWLYTRLVAFNSAGDDINSFFDEDEASTQTPTPIPTLMETSTLLRRNKIRMSHSIQNFMSMELHLQLQLIELQKLLAQTQHEPRLKGPFPTQLYRSVLTTLQSILDKLHSMRCVTAREEWHTTVRRDFILPVNRERREMVGNIILYFSVLSSAFRLKAPLPPYLPPAAESQQRLVDAIRNLDVVKNRDVKASRQLLFFAYALTMKGVIQDLDFLGRTVQEAFGVIGEGLEEFEELFTVETRHIDSVS</sequence>
<feature type="transmembrane region" description="Helical" evidence="5">
    <location>
        <begin position="633"/>
        <end position="650"/>
    </location>
</feature>
<feature type="transmembrane region" description="Helical" evidence="5">
    <location>
        <begin position="710"/>
        <end position="732"/>
    </location>
</feature>
<dbReference type="AlphaFoldDB" id="A0A9P6LBL2"/>
<dbReference type="Pfam" id="PF13515">
    <property type="entry name" value="FUSC_2"/>
    <property type="match status" value="1"/>
</dbReference>
<evidence type="ECO:0000256" key="5">
    <source>
        <dbReference type="SAM" id="Phobius"/>
    </source>
</evidence>
<evidence type="ECO:0000259" key="6">
    <source>
        <dbReference type="Pfam" id="PF10334"/>
    </source>
</evidence>
<keyword evidence="2 5" id="KW-0812">Transmembrane</keyword>
<feature type="domain" description="DUF2421" evidence="6">
    <location>
        <begin position="797"/>
        <end position="916"/>
    </location>
</feature>
<keyword evidence="3 5" id="KW-1133">Transmembrane helix</keyword>
<dbReference type="InterPro" id="IPR023244">
    <property type="entry name" value="Brefeldin_A-sensitivity_4"/>
</dbReference>
<reference evidence="8" key="1">
    <citation type="journal article" date="2020" name="Nat. Commun.">
        <title>Large-scale genome sequencing of mycorrhizal fungi provides insights into the early evolution of symbiotic traits.</title>
        <authorList>
            <person name="Miyauchi S."/>
            <person name="Kiss E."/>
            <person name="Kuo A."/>
            <person name="Drula E."/>
            <person name="Kohler A."/>
            <person name="Sanchez-Garcia M."/>
            <person name="Morin E."/>
            <person name="Andreopoulos B."/>
            <person name="Barry K.W."/>
            <person name="Bonito G."/>
            <person name="Buee M."/>
            <person name="Carver A."/>
            <person name="Chen C."/>
            <person name="Cichocki N."/>
            <person name="Clum A."/>
            <person name="Culley D."/>
            <person name="Crous P.W."/>
            <person name="Fauchery L."/>
            <person name="Girlanda M."/>
            <person name="Hayes R.D."/>
            <person name="Keri Z."/>
            <person name="LaButti K."/>
            <person name="Lipzen A."/>
            <person name="Lombard V."/>
            <person name="Magnuson J."/>
            <person name="Maillard F."/>
            <person name="Murat C."/>
            <person name="Nolan M."/>
            <person name="Ohm R.A."/>
            <person name="Pangilinan J."/>
            <person name="Pereira M.F."/>
            <person name="Perotto S."/>
            <person name="Peter M."/>
            <person name="Pfister S."/>
            <person name="Riley R."/>
            <person name="Sitrit Y."/>
            <person name="Stielow J.B."/>
            <person name="Szollosi G."/>
            <person name="Zifcakova L."/>
            <person name="Stursova M."/>
            <person name="Spatafora J.W."/>
            <person name="Tedersoo L."/>
            <person name="Vaario L.M."/>
            <person name="Yamada A."/>
            <person name="Yan M."/>
            <person name="Wang P."/>
            <person name="Xu J."/>
            <person name="Bruns T."/>
            <person name="Baldrian P."/>
            <person name="Vilgalys R."/>
            <person name="Dunand C."/>
            <person name="Henrissat B."/>
            <person name="Grigoriev I.V."/>
            <person name="Hibbett D."/>
            <person name="Nagy L.G."/>
            <person name="Martin F.M."/>
        </authorList>
    </citation>
    <scope>NUCLEOTIDE SEQUENCE</scope>
    <source>
        <strain evidence="8">UH-Tt-Lm1</strain>
    </source>
</reference>